<evidence type="ECO:0000259" key="2">
    <source>
        <dbReference type="Pfam" id="PF08376"/>
    </source>
</evidence>
<name>A0ABQ5SXQ0_9ACTN</name>
<comment type="caution">
    <text evidence="3">The sequence shown here is derived from an EMBL/GenBank/DDBJ whole genome shotgun (WGS) entry which is preliminary data.</text>
</comment>
<dbReference type="Proteomes" id="UP001142292">
    <property type="component" value="Unassembled WGS sequence"/>
</dbReference>
<dbReference type="RefSeq" id="WP_189118690.1">
    <property type="nucleotide sequence ID" value="NZ_BMRK01000008.1"/>
</dbReference>
<proteinExistence type="predicted"/>
<evidence type="ECO:0000313" key="4">
    <source>
        <dbReference type="Proteomes" id="UP001142292"/>
    </source>
</evidence>
<keyword evidence="4" id="KW-1185">Reference proteome</keyword>
<reference evidence="3" key="1">
    <citation type="journal article" date="2014" name="Int. J. Syst. Evol. Microbiol.">
        <title>Complete genome of a new Firmicutes species belonging to the dominant human colonic microbiota ('Ruminococcus bicirculans') reveals two chromosomes and a selective capacity to utilize plant glucans.</title>
        <authorList>
            <consortium name="NISC Comparative Sequencing Program"/>
            <person name="Wegmann U."/>
            <person name="Louis P."/>
            <person name="Goesmann A."/>
            <person name="Henrissat B."/>
            <person name="Duncan S.H."/>
            <person name="Flint H.J."/>
        </authorList>
    </citation>
    <scope>NUCLEOTIDE SEQUENCE</scope>
    <source>
        <strain evidence="3">VKM Ac-1246</strain>
    </source>
</reference>
<gene>
    <name evidence="3" type="ORF">GCM10017579_24360</name>
</gene>
<evidence type="ECO:0000313" key="3">
    <source>
        <dbReference type="EMBL" id="GLJ68400.1"/>
    </source>
</evidence>
<feature type="transmembrane region" description="Helical" evidence="1">
    <location>
        <begin position="20"/>
        <end position="43"/>
    </location>
</feature>
<feature type="domain" description="Nitrate/nitrite sensing protein" evidence="2">
    <location>
        <begin position="89"/>
        <end position="305"/>
    </location>
</feature>
<feature type="transmembrane region" description="Helical" evidence="1">
    <location>
        <begin position="319"/>
        <end position="348"/>
    </location>
</feature>
<reference evidence="3" key="2">
    <citation type="submission" date="2023-01" db="EMBL/GenBank/DDBJ databases">
        <authorList>
            <person name="Sun Q."/>
            <person name="Evtushenko L."/>
        </authorList>
    </citation>
    <scope>NUCLEOTIDE SEQUENCE</scope>
    <source>
        <strain evidence="3">VKM Ac-1246</strain>
    </source>
</reference>
<dbReference type="InterPro" id="IPR013587">
    <property type="entry name" value="Nitrate/nitrite_sensing"/>
</dbReference>
<organism evidence="3 4">
    <name type="scientific">Nocardioides luteus</name>
    <dbReference type="NCBI Taxonomy" id="1844"/>
    <lineage>
        <taxon>Bacteria</taxon>
        <taxon>Bacillati</taxon>
        <taxon>Actinomycetota</taxon>
        <taxon>Actinomycetes</taxon>
        <taxon>Propionibacteriales</taxon>
        <taxon>Nocardioidaceae</taxon>
        <taxon>Nocardioides</taxon>
    </lineage>
</organism>
<evidence type="ECO:0000256" key="1">
    <source>
        <dbReference type="SAM" id="Phobius"/>
    </source>
</evidence>
<protein>
    <recommendedName>
        <fullName evidence="2">Nitrate/nitrite sensing protein domain-containing protein</fullName>
    </recommendedName>
</protein>
<keyword evidence="1" id="KW-0812">Transmembrane</keyword>
<dbReference type="EMBL" id="BSEL01000005">
    <property type="protein sequence ID" value="GLJ68400.1"/>
    <property type="molecule type" value="Genomic_DNA"/>
</dbReference>
<keyword evidence="1" id="KW-1133">Transmembrane helix</keyword>
<sequence length="359" mass="37743">MTGTLDAPTRPPASKGVRIVGVALILVIVVALVVGVLGALAVSRALAQNEESRRAEAIAETLPVSVDLAYTVSFEREAVSAGVPPLVLRPVRQSTDLAATAWLEVAAEIDSRDDEELAARLDAITRGIEGIDEVRAQADADPSTMQKPFTELAGELFAVATHVPAAEGRADSRAEAFDKMPQVWESLGTERKIMTATLPKTRAREAGPISAGDLTALTEAEAAVRAGLADFYAKTSDQQREALDRITADTSEDGAVGVPVHQAVNQVVADGDVAAVRMTPDAFTEASTGFMRELHEVLMASADEIVAETRSAKHDATRAALVGMVLTVVVLGVLAVLILVLGIVLLVMRGSRNTAGARR</sequence>
<accession>A0ABQ5SXQ0</accession>
<dbReference type="Pfam" id="PF08376">
    <property type="entry name" value="NIT"/>
    <property type="match status" value="1"/>
</dbReference>
<keyword evidence="1" id="KW-0472">Membrane</keyword>